<evidence type="ECO:0000313" key="1">
    <source>
        <dbReference type="EMBL" id="SHK09915.1"/>
    </source>
</evidence>
<reference evidence="1 2" key="1">
    <citation type="submission" date="2016-11" db="EMBL/GenBank/DDBJ databases">
        <authorList>
            <person name="Jaros S."/>
            <person name="Januszkiewicz K."/>
            <person name="Wedrychowicz H."/>
        </authorList>
    </citation>
    <scope>NUCLEOTIDE SEQUENCE [LARGE SCALE GENOMIC DNA]</scope>
    <source>
        <strain evidence="1 2">DSM 15929</strain>
    </source>
</reference>
<sequence length="56" mass="6243">MEADDDQGGCFELLLRENPYSTKAAENVTGRQISAKLAVTTMAVLVIKLKQWHCFT</sequence>
<accession>A0A1M6PPQ1</accession>
<proteinExistence type="predicted"/>
<dbReference type="EMBL" id="FRAC01000009">
    <property type="protein sequence ID" value="SHK09915.1"/>
    <property type="molecule type" value="Genomic_DNA"/>
</dbReference>
<dbReference type="STRING" id="1121322.SAMN02745136_01682"/>
<protein>
    <submittedName>
        <fullName evidence="1">Uncharacterized protein</fullName>
    </submittedName>
</protein>
<dbReference type="RefSeq" id="WP_170866616.1">
    <property type="nucleotide sequence ID" value="NZ_FRAC01000009.1"/>
</dbReference>
<dbReference type="AlphaFoldDB" id="A0A1M6PPQ1"/>
<keyword evidence="2" id="KW-1185">Reference proteome</keyword>
<evidence type="ECO:0000313" key="2">
    <source>
        <dbReference type="Proteomes" id="UP000184386"/>
    </source>
</evidence>
<dbReference type="Proteomes" id="UP000184386">
    <property type="component" value="Unassembled WGS sequence"/>
</dbReference>
<name>A0A1M6PPQ1_9FIRM</name>
<gene>
    <name evidence="1" type="ORF">SAMN02745136_01682</name>
</gene>
<organism evidence="1 2">
    <name type="scientific">Anaerocolumna jejuensis DSM 15929</name>
    <dbReference type="NCBI Taxonomy" id="1121322"/>
    <lineage>
        <taxon>Bacteria</taxon>
        <taxon>Bacillati</taxon>
        <taxon>Bacillota</taxon>
        <taxon>Clostridia</taxon>
        <taxon>Lachnospirales</taxon>
        <taxon>Lachnospiraceae</taxon>
        <taxon>Anaerocolumna</taxon>
    </lineage>
</organism>